<sequence>MRRRFLSAGLLACASVSLLPASPASAHDFRVGDLVIDHPWSRAVGASAPTAAGYMSIANRGSLPDRLISAETPMARTVEAHEMNMTDGVMRMRPMPGGIPLPPGGTVWLRPGGMHLMLVGPTGAFVPGGSVPLTLRFERAGTVIVELEVASAGARAPATEHQGH</sequence>
<feature type="signal peptide" evidence="1">
    <location>
        <begin position="1"/>
        <end position="26"/>
    </location>
</feature>
<evidence type="ECO:0000313" key="3">
    <source>
        <dbReference type="Proteomes" id="UP001595420"/>
    </source>
</evidence>
<feature type="chain" id="PRO_5046162610" evidence="1">
    <location>
        <begin position="27"/>
        <end position="164"/>
    </location>
</feature>
<reference evidence="3" key="1">
    <citation type="journal article" date="2019" name="Int. J. Syst. Evol. Microbiol.">
        <title>The Global Catalogue of Microorganisms (GCM) 10K type strain sequencing project: providing services to taxonomists for standard genome sequencing and annotation.</title>
        <authorList>
            <consortium name="The Broad Institute Genomics Platform"/>
            <consortium name="The Broad Institute Genome Sequencing Center for Infectious Disease"/>
            <person name="Wu L."/>
            <person name="Ma J."/>
        </authorList>
    </citation>
    <scope>NUCLEOTIDE SEQUENCE [LARGE SCALE GENOMIC DNA]</scope>
    <source>
        <strain evidence="3">CGMCC 1.16855</strain>
    </source>
</reference>
<proteinExistence type="predicted"/>
<name>A0ABV7C1W4_9PROT</name>
<dbReference type="PANTHER" id="PTHR36302:SF1">
    <property type="entry name" value="COPPER CHAPERONE PCU(A)C"/>
    <property type="match status" value="1"/>
</dbReference>
<protein>
    <submittedName>
        <fullName evidence="2">Copper chaperone PCu(A)C</fullName>
    </submittedName>
</protein>
<keyword evidence="3" id="KW-1185">Reference proteome</keyword>
<organism evidence="2 3">
    <name type="scientific">Falsiroseomonas tokyonensis</name>
    <dbReference type="NCBI Taxonomy" id="430521"/>
    <lineage>
        <taxon>Bacteria</taxon>
        <taxon>Pseudomonadati</taxon>
        <taxon>Pseudomonadota</taxon>
        <taxon>Alphaproteobacteria</taxon>
        <taxon>Acetobacterales</taxon>
        <taxon>Roseomonadaceae</taxon>
        <taxon>Falsiroseomonas</taxon>
    </lineage>
</organism>
<gene>
    <name evidence="2" type="ORF">ACFOD3_28155</name>
</gene>
<evidence type="ECO:0000313" key="2">
    <source>
        <dbReference type="EMBL" id="MFC3003800.1"/>
    </source>
</evidence>
<dbReference type="EMBL" id="JBHRSB010000016">
    <property type="protein sequence ID" value="MFC3003800.1"/>
    <property type="molecule type" value="Genomic_DNA"/>
</dbReference>
<dbReference type="InterPro" id="IPR058248">
    <property type="entry name" value="Lxx211020-like"/>
</dbReference>
<dbReference type="PANTHER" id="PTHR36302">
    <property type="entry name" value="BLR7088 PROTEIN"/>
    <property type="match status" value="1"/>
</dbReference>
<dbReference type="RefSeq" id="WP_216840242.1">
    <property type="nucleotide sequence ID" value="NZ_JAFNJS010000016.1"/>
</dbReference>
<comment type="caution">
    <text evidence="2">The sequence shown here is derived from an EMBL/GenBank/DDBJ whole genome shotgun (WGS) entry which is preliminary data.</text>
</comment>
<accession>A0ABV7C1W4</accession>
<dbReference type="Proteomes" id="UP001595420">
    <property type="component" value="Unassembled WGS sequence"/>
</dbReference>
<keyword evidence="1" id="KW-0732">Signal</keyword>
<dbReference type="InterPro" id="IPR007410">
    <property type="entry name" value="LpqE-like"/>
</dbReference>
<dbReference type="Pfam" id="PF04314">
    <property type="entry name" value="PCuAC"/>
    <property type="match status" value="1"/>
</dbReference>
<evidence type="ECO:0000256" key="1">
    <source>
        <dbReference type="SAM" id="SignalP"/>
    </source>
</evidence>